<reference evidence="2" key="1">
    <citation type="submission" date="2020-08" db="EMBL/GenBank/DDBJ databases">
        <authorList>
            <person name="Cejkova D."/>
            <person name="Kubasova T."/>
            <person name="Jahodarova E."/>
            <person name="Rychlik I."/>
        </authorList>
    </citation>
    <scope>NUCLEOTIDE SEQUENCE</scope>
    <source>
        <strain evidence="2">An559</strain>
    </source>
</reference>
<evidence type="ECO:0000313" key="2">
    <source>
        <dbReference type="EMBL" id="MBM6920360.1"/>
    </source>
</evidence>
<dbReference type="EMBL" id="JACJKY010000005">
    <property type="protein sequence ID" value="MBM6920360.1"/>
    <property type="molecule type" value="Genomic_DNA"/>
</dbReference>
<proteinExistence type="predicted"/>
<sequence>MEDLAEQLKAILNSPEGQKQLQAVASMLGGSGDSGGGDLSSLMQPPAKENLQTSESAPAIDVNMIANISQMMKNMNTNDKNTQLLLALKPHFSERRQSKVDRAVKMLRLFSMLPMLRQSGILSEFEL</sequence>
<gene>
    <name evidence="2" type="ORF">H6A12_04220</name>
</gene>
<keyword evidence="3" id="KW-1185">Reference proteome</keyword>
<organism evidence="2 3">
    <name type="scientific">Merdimmobilis hominis</name>
    <dbReference type="NCBI Taxonomy" id="2897707"/>
    <lineage>
        <taxon>Bacteria</taxon>
        <taxon>Bacillati</taxon>
        <taxon>Bacillota</taxon>
        <taxon>Clostridia</taxon>
        <taxon>Eubacteriales</taxon>
        <taxon>Oscillospiraceae</taxon>
        <taxon>Merdimmobilis</taxon>
    </lineage>
</organism>
<dbReference type="Proteomes" id="UP000774750">
    <property type="component" value="Unassembled WGS sequence"/>
</dbReference>
<name>A0A938X5T7_9FIRM</name>
<comment type="caution">
    <text evidence="2">The sequence shown here is derived from an EMBL/GenBank/DDBJ whole genome shotgun (WGS) entry which is preliminary data.</text>
</comment>
<evidence type="ECO:0000256" key="1">
    <source>
        <dbReference type="SAM" id="MobiDB-lite"/>
    </source>
</evidence>
<dbReference type="RefSeq" id="WP_204445121.1">
    <property type="nucleotide sequence ID" value="NZ_JACJKY010000005.1"/>
</dbReference>
<dbReference type="AlphaFoldDB" id="A0A938X5T7"/>
<evidence type="ECO:0000313" key="3">
    <source>
        <dbReference type="Proteomes" id="UP000774750"/>
    </source>
</evidence>
<reference evidence="2" key="2">
    <citation type="journal article" date="2021" name="Sci. Rep.">
        <title>The distribution of antibiotic resistance genes in chicken gut microbiota commensals.</title>
        <authorList>
            <person name="Juricova H."/>
            <person name="Matiasovicova J."/>
            <person name="Kubasova T."/>
            <person name="Cejkova D."/>
            <person name="Rychlik I."/>
        </authorList>
    </citation>
    <scope>NUCLEOTIDE SEQUENCE</scope>
    <source>
        <strain evidence="2">An559</strain>
    </source>
</reference>
<protein>
    <submittedName>
        <fullName evidence="2">Uncharacterized protein</fullName>
    </submittedName>
</protein>
<feature type="region of interest" description="Disordered" evidence="1">
    <location>
        <begin position="26"/>
        <end position="56"/>
    </location>
</feature>
<feature type="compositionally biased region" description="Gly residues" evidence="1">
    <location>
        <begin position="29"/>
        <end position="38"/>
    </location>
</feature>
<accession>A0A938X5T7</accession>